<dbReference type="PANTHER" id="PTHR33362">
    <property type="entry name" value="SIALIC ACID TRAP TRANSPORTER PERMEASE PROTEIN SIAT-RELATED"/>
    <property type="match status" value="1"/>
</dbReference>
<reference evidence="10" key="2">
    <citation type="submission" date="2014-11" db="EMBL/GenBank/DDBJ databases">
        <title>Draft genome sequence of Hydrogenophaga intermedia S1.</title>
        <authorList>
            <person name="Gan H.M."/>
            <person name="Chew T.H."/>
            <person name="Stolz A."/>
        </authorList>
    </citation>
    <scope>NUCLEOTIDE SEQUENCE [LARGE SCALE GENOMIC DNA]</scope>
    <source>
        <strain evidence="10">S1</strain>
    </source>
</reference>
<feature type="transmembrane region" description="Helical" evidence="7">
    <location>
        <begin position="314"/>
        <end position="344"/>
    </location>
</feature>
<dbReference type="EMBL" id="CCAE010000034">
    <property type="protein sequence ID" value="CDN89047.1"/>
    <property type="molecule type" value="Genomic_DNA"/>
</dbReference>
<comment type="subcellular location">
    <subcellularLocation>
        <location evidence="1 7">Cell inner membrane</location>
        <topology evidence="1 7">Multi-pass membrane protein</topology>
    </subcellularLocation>
</comment>
<accession>A0A1L1PQ53</accession>
<keyword evidence="2" id="KW-1003">Cell membrane</keyword>
<evidence type="ECO:0000256" key="4">
    <source>
        <dbReference type="ARBA" id="ARBA00022692"/>
    </source>
</evidence>
<feature type="transmembrane region" description="Helical" evidence="7">
    <location>
        <begin position="167"/>
        <end position="192"/>
    </location>
</feature>
<dbReference type="AlphaFoldDB" id="A0A1L1PQ53"/>
<sequence>MSLVLFIVFVVGLAIGVPIALAMGGAGLLALAIDGNLSLLSVPQRFFDGINSFPLMAVPFFILAADLMTASGITTALLRFAGAMVGHVRGGMGHVNVVTSVMFAGISGSALADAAGPGAIETRMMARSGYDKAYSAALSAATSVIGPIIPPSIVMVIYALTDSRVTVAGLFLAGVVPGLLMGLALMGMNHYLSVKRGYGTVGTAPSWGVRLRALWKATPVLLMPAIIIAGILTGLFTPTEASAVAVFYALFIGLFITRTLNARLICRVLLQSGLVTSAALIIVSMASLFAWLLTLLQIPQTIGAAIGGMTTDPVAIMLIVMVFVLICGLFIDTLPAVIILVPVLAPLSDQFGIHPLHFAMAIVLNLTIGLATPPVGGVLFVMSSVARLRLEELTRAILPLLAALLVVLLAVVFIPSLSTFVPGLFGYAR</sequence>
<dbReference type="GO" id="GO:0022857">
    <property type="term" value="F:transmembrane transporter activity"/>
    <property type="evidence" value="ECO:0007669"/>
    <property type="project" value="UniProtKB-UniRule"/>
</dbReference>
<keyword evidence="6 7" id="KW-0472">Membrane</keyword>
<evidence type="ECO:0000313" key="10">
    <source>
        <dbReference type="Proteomes" id="UP000028878"/>
    </source>
</evidence>
<feature type="transmembrane region" description="Helical" evidence="7">
    <location>
        <begin position="213"/>
        <end position="236"/>
    </location>
</feature>
<dbReference type="Proteomes" id="UP000028878">
    <property type="component" value="Unassembled WGS sequence"/>
</dbReference>
<evidence type="ECO:0000256" key="7">
    <source>
        <dbReference type="RuleBase" id="RU369079"/>
    </source>
</evidence>
<feature type="domain" description="TRAP C4-dicarboxylate transport system permease DctM subunit" evidence="8">
    <location>
        <begin position="6"/>
        <end position="416"/>
    </location>
</feature>
<comment type="function">
    <text evidence="7">Part of the tripartite ATP-independent periplasmic (TRAP) transport system.</text>
</comment>
<feature type="transmembrane region" description="Helical" evidence="7">
    <location>
        <begin position="56"/>
        <end position="80"/>
    </location>
</feature>
<reference evidence="10" key="1">
    <citation type="submission" date="2014-02" db="EMBL/GenBank/DDBJ databases">
        <authorList>
            <person name="Gan H."/>
        </authorList>
    </citation>
    <scope>NUCLEOTIDE SEQUENCE [LARGE SCALE GENOMIC DNA]</scope>
    <source>
        <strain evidence="10">S1</strain>
    </source>
</reference>
<dbReference type="PIRSF" id="PIRSF006066">
    <property type="entry name" value="HI0050"/>
    <property type="match status" value="1"/>
</dbReference>
<evidence type="ECO:0000256" key="5">
    <source>
        <dbReference type="ARBA" id="ARBA00022989"/>
    </source>
</evidence>
<comment type="similarity">
    <text evidence="7">Belongs to the TRAP transporter large permease family.</text>
</comment>
<dbReference type="RefSeq" id="WP_035622905.1">
    <property type="nucleotide sequence ID" value="NZ_CCAE010000034.1"/>
</dbReference>
<organism evidence="9 10">
    <name type="scientific">Hydrogenophaga intermedia</name>
    <dbReference type="NCBI Taxonomy" id="65786"/>
    <lineage>
        <taxon>Bacteria</taxon>
        <taxon>Pseudomonadati</taxon>
        <taxon>Pseudomonadota</taxon>
        <taxon>Betaproteobacteria</taxon>
        <taxon>Burkholderiales</taxon>
        <taxon>Comamonadaceae</taxon>
        <taxon>Hydrogenophaga</taxon>
    </lineage>
</organism>
<evidence type="ECO:0000256" key="6">
    <source>
        <dbReference type="ARBA" id="ARBA00023136"/>
    </source>
</evidence>
<comment type="subunit">
    <text evidence="7">The complex comprises the extracytoplasmic solute receptor protein and the two transmembrane proteins.</text>
</comment>
<feature type="transmembrane region" description="Helical" evidence="7">
    <location>
        <begin position="400"/>
        <end position="425"/>
    </location>
</feature>
<feature type="transmembrane region" description="Helical" evidence="7">
    <location>
        <begin position="133"/>
        <end position="161"/>
    </location>
</feature>
<gene>
    <name evidence="9" type="ORF">BN948_03484</name>
</gene>
<feature type="transmembrane region" description="Helical" evidence="7">
    <location>
        <begin position="242"/>
        <end position="261"/>
    </location>
</feature>
<feature type="transmembrane region" description="Helical" evidence="7">
    <location>
        <begin position="273"/>
        <end position="294"/>
    </location>
</feature>
<dbReference type="InterPro" id="IPR004681">
    <property type="entry name" value="TRAP_DctM"/>
</dbReference>
<keyword evidence="4 7" id="KW-0812">Transmembrane</keyword>
<dbReference type="InterPro" id="IPR010656">
    <property type="entry name" value="DctM"/>
</dbReference>
<dbReference type="GO" id="GO:0005886">
    <property type="term" value="C:plasma membrane"/>
    <property type="evidence" value="ECO:0007669"/>
    <property type="project" value="UniProtKB-SubCell"/>
</dbReference>
<evidence type="ECO:0000313" key="9">
    <source>
        <dbReference type="EMBL" id="CDN89047.1"/>
    </source>
</evidence>
<feature type="transmembrane region" description="Helical" evidence="7">
    <location>
        <begin position="356"/>
        <end position="380"/>
    </location>
</feature>
<evidence type="ECO:0000259" key="8">
    <source>
        <dbReference type="Pfam" id="PF06808"/>
    </source>
</evidence>
<evidence type="ECO:0000256" key="3">
    <source>
        <dbReference type="ARBA" id="ARBA00022519"/>
    </source>
</evidence>
<comment type="caution">
    <text evidence="7">Lacks conserved residue(s) required for the propagation of feature annotation.</text>
</comment>
<dbReference type="Pfam" id="PF06808">
    <property type="entry name" value="DctM"/>
    <property type="match status" value="1"/>
</dbReference>
<keyword evidence="10" id="KW-1185">Reference proteome</keyword>
<evidence type="ECO:0000256" key="2">
    <source>
        <dbReference type="ARBA" id="ARBA00022475"/>
    </source>
</evidence>
<keyword evidence="7" id="KW-0813">Transport</keyword>
<protein>
    <recommendedName>
        <fullName evidence="7">TRAP transporter large permease protein</fullName>
    </recommendedName>
</protein>
<dbReference type="NCBIfam" id="TIGR00786">
    <property type="entry name" value="dctM"/>
    <property type="match status" value="1"/>
</dbReference>
<keyword evidence="5 7" id="KW-1133">Transmembrane helix</keyword>
<keyword evidence="3 7" id="KW-0997">Cell inner membrane</keyword>
<evidence type="ECO:0000256" key="1">
    <source>
        <dbReference type="ARBA" id="ARBA00004429"/>
    </source>
</evidence>
<proteinExistence type="inferred from homology"/>
<dbReference type="PANTHER" id="PTHR33362:SF3">
    <property type="entry name" value="SIALIC ACID TRAP TRANSPORTER PERMEASE PROTEIN SIAT"/>
    <property type="match status" value="1"/>
</dbReference>
<name>A0A1L1PQ53_HYDIT</name>